<name>A0A0D6R7E6_ARACU</name>
<dbReference type="PROSITE" id="PS00018">
    <property type="entry name" value="EF_HAND_1"/>
    <property type="match status" value="1"/>
</dbReference>
<dbReference type="InterPro" id="IPR011992">
    <property type="entry name" value="EF-hand-dom_pair"/>
</dbReference>
<dbReference type="SUPFAM" id="SSF47473">
    <property type="entry name" value="EF-hand"/>
    <property type="match status" value="1"/>
</dbReference>
<protein>
    <recommendedName>
        <fullName evidence="2">EF-hand domain-containing protein</fullName>
    </recommendedName>
</protein>
<feature type="domain" description="EF-hand" evidence="2">
    <location>
        <begin position="63"/>
        <end position="98"/>
    </location>
</feature>
<dbReference type="AlphaFoldDB" id="A0A0D6R7E6"/>
<dbReference type="PROSITE" id="PS50222">
    <property type="entry name" value="EF_HAND_2"/>
    <property type="match status" value="1"/>
</dbReference>
<dbReference type="InterPro" id="IPR044205">
    <property type="entry name" value="KIC/PBP1/KRP1"/>
</dbReference>
<dbReference type="EMBL" id="GCKF01027325">
    <property type="protein sequence ID" value="JAG98223.1"/>
    <property type="molecule type" value="Transcribed_RNA"/>
</dbReference>
<proteinExistence type="predicted"/>
<evidence type="ECO:0000259" key="2">
    <source>
        <dbReference type="PROSITE" id="PS50222"/>
    </source>
</evidence>
<reference evidence="3" key="1">
    <citation type="submission" date="2015-03" db="EMBL/GenBank/DDBJ databases">
        <title>A transcriptome of Araucaria cunninghamii, an australian fine timber species.</title>
        <authorList>
            <person name="Jing Yi C.J.Y."/>
            <person name="Yin San L.Y.S."/>
            <person name="Abdul Karim S.S."/>
            <person name="Wan Azmi N.N."/>
            <person name="Hercus R.R."/>
            <person name="Croft L.L."/>
        </authorList>
    </citation>
    <scope>NUCLEOTIDE SEQUENCE</scope>
    <source>
        <strain evidence="3">MI0301</strain>
        <tissue evidence="3">Leaf</tissue>
    </source>
</reference>
<evidence type="ECO:0000256" key="1">
    <source>
        <dbReference type="ARBA" id="ARBA00022837"/>
    </source>
</evidence>
<dbReference type="SMART" id="SM00054">
    <property type="entry name" value="EFh"/>
    <property type="match status" value="1"/>
</dbReference>
<dbReference type="PANTHER" id="PTHR47319:SF4">
    <property type="entry name" value="CALCIUM-BINDING PROTEIN KIC"/>
    <property type="match status" value="1"/>
</dbReference>
<keyword evidence="1" id="KW-0106">Calcium</keyword>
<dbReference type="GO" id="GO:0005509">
    <property type="term" value="F:calcium ion binding"/>
    <property type="evidence" value="ECO:0007669"/>
    <property type="project" value="InterPro"/>
</dbReference>
<dbReference type="InterPro" id="IPR018247">
    <property type="entry name" value="EF_Hand_1_Ca_BS"/>
</dbReference>
<dbReference type="InterPro" id="IPR002048">
    <property type="entry name" value="EF_hand_dom"/>
</dbReference>
<dbReference type="PANTHER" id="PTHR47319">
    <property type="entry name" value="CALCIUM-BINDING PROTEIN KIC"/>
    <property type="match status" value="1"/>
</dbReference>
<evidence type="ECO:0000313" key="3">
    <source>
        <dbReference type="EMBL" id="JAG98223.1"/>
    </source>
</evidence>
<sequence length="126" mass="14106">MKKSVEETKGFEDYLPLMADKLGEEEFMGELCNGFRLLVDPEIGVITLQSLTKNAGLLGMEAMSEEELRAMLEAGDLNGDGVLDQNEFCILMMRLSPTFMAEAQKWLEKAITHEVESSVQTKEVNK</sequence>
<dbReference type="Gene3D" id="1.10.238.10">
    <property type="entry name" value="EF-hand"/>
    <property type="match status" value="1"/>
</dbReference>
<dbReference type="Pfam" id="PF13833">
    <property type="entry name" value="EF-hand_8"/>
    <property type="match status" value="1"/>
</dbReference>
<accession>A0A0D6R7E6</accession>
<organism evidence="3">
    <name type="scientific">Araucaria cunninghamii</name>
    <name type="common">Hoop pine</name>
    <name type="synonym">Moreton Bay pine</name>
    <dbReference type="NCBI Taxonomy" id="56994"/>
    <lineage>
        <taxon>Eukaryota</taxon>
        <taxon>Viridiplantae</taxon>
        <taxon>Streptophyta</taxon>
        <taxon>Embryophyta</taxon>
        <taxon>Tracheophyta</taxon>
        <taxon>Spermatophyta</taxon>
        <taxon>Pinopsida</taxon>
        <taxon>Pinidae</taxon>
        <taxon>Conifers II</taxon>
        <taxon>Araucariales</taxon>
        <taxon>Araucariaceae</taxon>
        <taxon>Araucaria</taxon>
    </lineage>
</organism>